<dbReference type="AlphaFoldDB" id="A0A835M6H6"/>
<dbReference type="GO" id="GO:0016788">
    <property type="term" value="F:hydrolase activity, acting on ester bonds"/>
    <property type="evidence" value="ECO:0007669"/>
    <property type="project" value="InterPro"/>
</dbReference>
<proteinExistence type="inferred from homology"/>
<dbReference type="Proteomes" id="UP000631114">
    <property type="component" value="Unassembled WGS sequence"/>
</dbReference>
<dbReference type="OrthoDB" id="1600564at2759"/>
<organism evidence="4 5">
    <name type="scientific">Coptis chinensis</name>
    <dbReference type="NCBI Taxonomy" id="261450"/>
    <lineage>
        <taxon>Eukaryota</taxon>
        <taxon>Viridiplantae</taxon>
        <taxon>Streptophyta</taxon>
        <taxon>Embryophyta</taxon>
        <taxon>Tracheophyta</taxon>
        <taxon>Spermatophyta</taxon>
        <taxon>Magnoliopsida</taxon>
        <taxon>Ranunculales</taxon>
        <taxon>Ranunculaceae</taxon>
        <taxon>Coptidoideae</taxon>
        <taxon>Coptis</taxon>
    </lineage>
</organism>
<protein>
    <recommendedName>
        <fullName evidence="6">GDSL esterase/lipase</fullName>
    </recommendedName>
</protein>
<comment type="similarity">
    <text evidence="1">Belongs to the 'GDSL' lipolytic enzyme family.</text>
</comment>
<evidence type="ECO:0000256" key="2">
    <source>
        <dbReference type="ARBA" id="ARBA00022801"/>
    </source>
</evidence>
<dbReference type="InterPro" id="IPR001087">
    <property type="entry name" value="GDSL"/>
</dbReference>
<keyword evidence="3" id="KW-0443">Lipid metabolism</keyword>
<dbReference type="InterPro" id="IPR036514">
    <property type="entry name" value="SGNH_hydro_sf"/>
</dbReference>
<evidence type="ECO:0008006" key="6">
    <source>
        <dbReference type="Google" id="ProtNLM"/>
    </source>
</evidence>
<evidence type="ECO:0000313" key="4">
    <source>
        <dbReference type="EMBL" id="KAF9621488.1"/>
    </source>
</evidence>
<dbReference type="GO" id="GO:0016042">
    <property type="term" value="P:lipid catabolic process"/>
    <property type="evidence" value="ECO:0007669"/>
    <property type="project" value="UniProtKB-KW"/>
</dbReference>
<sequence>MVANAVVPAVFVFGDSTADVGTNNYIKDTKAKANFPQNGIDFPGSVPTGRFSNGFNSADFLAQQMGFNSSPPPFFTLMKGKLGLHKHDVLRGVNFASGGSGLLDATGKGPFVLYLLGARKFGIISIPPIGCCPSHRIFNDTSAGGCLEGLNEYSRLFFLSIGTLLQQLSSELKDMKYSLGNTYDMVSFLLNNPLPISKEVRSACCGSGKFNGEDKCNPTAQLCPNRDEYLFWDLHHPTQAAAQLAVLTLYEGGPEFVAPINFKELVEAN</sequence>
<keyword evidence="3" id="KW-0442">Lipid degradation</keyword>
<name>A0A835M6H6_9MAGN</name>
<comment type="caution">
    <text evidence="4">The sequence shown here is derived from an EMBL/GenBank/DDBJ whole genome shotgun (WGS) entry which is preliminary data.</text>
</comment>
<evidence type="ECO:0000313" key="5">
    <source>
        <dbReference type="Proteomes" id="UP000631114"/>
    </source>
</evidence>
<dbReference type="InterPro" id="IPR051058">
    <property type="entry name" value="GDSL_Est/Lipase"/>
</dbReference>
<dbReference type="PANTHER" id="PTHR45648">
    <property type="entry name" value="GDSL LIPASE/ACYLHYDROLASE FAMILY PROTEIN (AFU_ORTHOLOGUE AFUA_4G14700)"/>
    <property type="match status" value="1"/>
</dbReference>
<accession>A0A835M6H6</accession>
<evidence type="ECO:0000256" key="3">
    <source>
        <dbReference type="ARBA" id="ARBA00022963"/>
    </source>
</evidence>
<keyword evidence="5" id="KW-1185">Reference proteome</keyword>
<keyword evidence="2" id="KW-0378">Hydrolase</keyword>
<dbReference type="Gene3D" id="3.40.50.1110">
    <property type="entry name" value="SGNH hydrolase"/>
    <property type="match status" value="2"/>
</dbReference>
<dbReference type="Pfam" id="PF00657">
    <property type="entry name" value="Lipase_GDSL"/>
    <property type="match status" value="1"/>
</dbReference>
<gene>
    <name evidence="4" type="ORF">IFM89_021792</name>
</gene>
<dbReference type="PANTHER" id="PTHR45648:SF180">
    <property type="entry name" value="OS04G0561800 PROTEIN"/>
    <property type="match status" value="1"/>
</dbReference>
<evidence type="ECO:0000256" key="1">
    <source>
        <dbReference type="ARBA" id="ARBA00008668"/>
    </source>
</evidence>
<dbReference type="EMBL" id="JADFTS010000002">
    <property type="protein sequence ID" value="KAF9621488.1"/>
    <property type="molecule type" value="Genomic_DNA"/>
</dbReference>
<reference evidence="4 5" key="1">
    <citation type="submission" date="2020-10" db="EMBL/GenBank/DDBJ databases">
        <title>The Coptis chinensis genome and diversification of protoberbering-type alkaloids.</title>
        <authorList>
            <person name="Wang B."/>
            <person name="Shu S."/>
            <person name="Song C."/>
            <person name="Liu Y."/>
        </authorList>
    </citation>
    <scope>NUCLEOTIDE SEQUENCE [LARGE SCALE GENOMIC DNA]</scope>
    <source>
        <strain evidence="4">HL-2020</strain>
        <tissue evidence="4">Leaf</tissue>
    </source>
</reference>